<reference evidence="2 3" key="1">
    <citation type="submission" date="2015-03" db="EMBL/GenBank/DDBJ databases">
        <title>Genomic characterization of Dehalococcoides mccartyi strain 11a5, an unusal plasmid-containing chloroethene dechlorinator.</title>
        <authorList>
            <person name="Zhao S."/>
            <person name="Ding C."/>
            <person name="He J."/>
        </authorList>
    </citation>
    <scope>NUCLEOTIDE SEQUENCE [LARGE SCALE GENOMIC DNA]</scope>
    <source>
        <strain evidence="2 3">11a5</strain>
    </source>
</reference>
<dbReference type="Gene3D" id="2.60.120.260">
    <property type="entry name" value="Galactose-binding domain-like"/>
    <property type="match status" value="1"/>
</dbReference>
<dbReference type="AlphaFoldDB" id="A0A142VD84"/>
<dbReference type="RefSeq" id="WP_011309939.1">
    <property type="nucleotide sequence ID" value="NZ_AP024514.1"/>
</dbReference>
<protein>
    <recommendedName>
        <fullName evidence="1">DUF7507 domain-containing protein</fullName>
    </recommendedName>
</protein>
<organism evidence="2 3">
    <name type="scientific">Dehalococcoides mccartyi</name>
    <dbReference type="NCBI Taxonomy" id="61435"/>
    <lineage>
        <taxon>Bacteria</taxon>
        <taxon>Bacillati</taxon>
        <taxon>Chloroflexota</taxon>
        <taxon>Dehalococcoidia</taxon>
        <taxon>Dehalococcoidales</taxon>
        <taxon>Dehalococcoidaceae</taxon>
        <taxon>Dehalococcoides</taxon>
    </lineage>
</organism>
<evidence type="ECO:0000259" key="1">
    <source>
        <dbReference type="Pfam" id="PF24346"/>
    </source>
</evidence>
<dbReference type="Pfam" id="PF24346">
    <property type="entry name" value="DUF7507"/>
    <property type="match status" value="2"/>
</dbReference>
<proteinExistence type="predicted"/>
<dbReference type="SUPFAM" id="SSF49785">
    <property type="entry name" value="Galactose-binding domain-like"/>
    <property type="match status" value="1"/>
</dbReference>
<name>A0A142VD84_9CHLR</name>
<accession>A0A142VD84</accession>
<dbReference type="OMA" id="LTEIWIF"/>
<dbReference type="InterPro" id="IPR008979">
    <property type="entry name" value="Galactose-bd-like_sf"/>
</dbReference>
<dbReference type="OrthoDB" id="599464at2"/>
<dbReference type="PATRIC" id="fig|61435.8.peg.1444"/>
<feature type="domain" description="DUF7507" evidence="1">
    <location>
        <begin position="377"/>
        <end position="475"/>
    </location>
</feature>
<dbReference type="EMBL" id="CP011127">
    <property type="protein sequence ID" value="AMU87277.1"/>
    <property type="molecule type" value="Genomic_DNA"/>
</dbReference>
<gene>
    <name evidence="2" type="ORF">Dm11a5_1451</name>
</gene>
<evidence type="ECO:0000313" key="2">
    <source>
        <dbReference type="EMBL" id="AMU87277.1"/>
    </source>
</evidence>
<evidence type="ECO:0000313" key="3">
    <source>
        <dbReference type="Proteomes" id="UP000076394"/>
    </source>
</evidence>
<feature type="domain" description="DUF7507" evidence="1">
    <location>
        <begin position="267"/>
        <end position="364"/>
    </location>
</feature>
<dbReference type="Proteomes" id="UP000076394">
    <property type="component" value="Chromosome"/>
</dbReference>
<sequence length="653" mass="70489">MKRALSILLSLSILVSLGLFSAVPVSAAIVNVSISSGTSTEIVGVYNKAGGGSVYVDLSGSPLSAVLAQEPKPYPTGYVTEPPDILGSVWDTGTSLYFQSTNPGADWIWETQRAEGTSGYDVSNPLYDAAAYTNGRVVVFEQHFTLDGTPQAGTLHITADNCWEVFINGVFLARSSAAKVAGWELTNLHEAYVATTGWQTVGHIAVPDTMLVNGENTITILAANEYFWSDDGNSPSPAFRLSPYYQYNPGGLIFKLDVGYEEFVADPGIQVEKEGLPVSTTENTTIDYTYTVTNTGNVPLSSVAVVDNLVSPVTYQSGDDNTDGLLDLTEVWVFTGSYLVPWFTAGPVDNTATAEGYWDTTKVTDEDTFSVPILHTPNIEVDKTGPANTGYFEQLDADYTYTLTNIGNCSLDVDLTDDQIAGLVFTGGDTNGNGYLEPGEIWTFTGSDLIVCEGITELFFTNIATAVGTDATGAADRDTDDWTVTIFQWQPRTIGYWGNWDNHWSTDCITDIVNRVNADSAYFSTLTAEQINTLLLSADQKGKMTQEKARILVQKQLLAAWLSLESYIGATDGDSETCGALDAAMRPGATVYLSKFAGAETLFGASRLTVAQLLALVDTGMSTWTQNQLLIAKDVLDMMNNAENNGYFMFMAP</sequence>
<dbReference type="InterPro" id="IPR055354">
    <property type="entry name" value="DUF7507"/>
</dbReference>